<name>A0ABT0TTY3_9HELI</name>
<dbReference type="EMBL" id="JAMOKX010000003">
    <property type="protein sequence ID" value="MCL9819386.1"/>
    <property type="molecule type" value="Genomic_DNA"/>
</dbReference>
<organism evidence="1 2">
    <name type="scientific">Helicobacter colisuis</name>
    <dbReference type="NCBI Taxonomy" id="2949739"/>
    <lineage>
        <taxon>Bacteria</taxon>
        <taxon>Pseudomonadati</taxon>
        <taxon>Campylobacterota</taxon>
        <taxon>Epsilonproteobacteria</taxon>
        <taxon>Campylobacterales</taxon>
        <taxon>Helicobacteraceae</taxon>
        <taxon>Helicobacter</taxon>
    </lineage>
</organism>
<comment type="caution">
    <text evidence="1">The sequence shown here is derived from an EMBL/GenBank/DDBJ whole genome shotgun (WGS) entry which is preliminary data.</text>
</comment>
<dbReference type="RefSeq" id="WP_250604072.1">
    <property type="nucleotide sequence ID" value="NZ_JAMOKX010000003.1"/>
</dbReference>
<dbReference type="PROSITE" id="PS51257">
    <property type="entry name" value="PROKAR_LIPOPROTEIN"/>
    <property type="match status" value="1"/>
</dbReference>
<evidence type="ECO:0000313" key="1">
    <source>
        <dbReference type="EMBL" id="MCL9819386.1"/>
    </source>
</evidence>
<accession>A0ABT0TTY3</accession>
<sequence>MVSYFNRRKFLIFLLLVVLGGCAKPSLSLEKTTPKIIFFSTKDFRFYDAGLIKSYSNGDISLEIFNAGHLLLEFLVFKNRICLNQQCYAKNTITRKLFGNDGLLELDFKAILEGKEILGGKNKAVFNEGYEQRINDINYQITYQVTAQMISFKELNSGFTLIISGI</sequence>
<keyword evidence="2" id="KW-1185">Reference proteome</keyword>
<dbReference type="Proteomes" id="UP001057522">
    <property type="component" value="Unassembled WGS sequence"/>
</dbReference>
<reference evidence="1" key="1">
    <citation type="submission" date="2022-06" db="EMBL/GenBank/DDBJ databases">
        <title>Helicobacter colisuis sp. nov.</title>
        <authorList>
            <person name="Papic B."/>
            <person name="Gruntar I."/>
        </authorList>
    </citation>
    <scope>NUCLEOTIDE SEQUENCE</scope>
    <source>
        <strain evidence="1">11154-15</strain>
    </source>
</reference>
<protein>
    <recommendedName>
        <fullName evidence="3">Lipoprotein</fullName>
    </recommendedName>
</protein>
<gene>
    <name evidence="1" type="ORF">NCR95_04275</name>
</gene>
<proteinExistence type="predicted"/>
<evidence type="ECO:0008006" key="3">
    <source>
        <dbReference type="Google" id="ProtNLM"/>
    </source>
</evidence>
<evidence type="ECO:0000313" key="2">
    <source>
        <dbReference type="Proteomes" id="UP001057522"/>
    </source>
</evidence>